<dbReference type="InterPro" id="IPR000524">
    <property type="entry name" value="Tscrpt_reg_HTH_GntR"/>
</dbReference>
<dbReference type="PANTHER" id="PTHR44846">
    <property type="entry name" value="MANNOSYL-D-GLYCERATE TRANSPORT/METABOLISM SYSTEM REPRESSOR MNGR-RELATED"/>
    <property type="match status" value="1"/>
</dbReference>
<keyword evidence="2" id="KW-0238">DNA-binding</keyword>
<evidence type="ECO:0000313" key="6">
    <source>
        <dbReference type="Proteomes" id="UP000248214"/>
    </source>
</evidence>
<organism evidence="5 6">
    <name type="scientific">Salipaludibacillus keqinensis</name>
    <dbReference type="NCBI Taxonomy" id="2045207"/>
    <lineage>
        <taxon>Bacteria</taxon>
        <taxon>Bacillati</taxon>
        <taxon>Bacillota</taxon>
        <taxon>Bacilli</taxon>
        <taxon>Bacillales</taxon>
        <taxon>Bacillaceae</taxon>
    </lineage>
</organism>
<dbReference type="Pfam" id="PF07702">
    <property type="entry name" value="UTRA"/>
    <property type="match status" value="1"/>
</dbReference>
<dbReference type="InterPro" id="IPR036388">
    <property type="entry name" value="WH-like_DNA-bd_sf"/>
</dbReference>
<dbReference type="InterPro" id="IPR036390">
    <property type="entry name" value="WH_DNA-bd_sf"/>
</dbReference>
<keyword evidence="1" id="KW-0805">Transcription regulation</keyword>
<dbReference type="GO" id="GO:0003677">
    <property type="term" value="F:DNA binding"/>
    <property type="evidence" value="ECO:0007669"/>
    <property type="project" value="UniProtKB-KW"/>
</dbReference>
<keyword evidence="6" id="KW-1185">Reference proteome</keyword>
<sequence>MINKNSPIPIYYQLEEKIKGQIEQGELQTGDMLPSEREYADHYAISRMTVRQAISKLVNDGYVYRKKGTGTFVAEKKIEQPLQGLTSFTEDMKARGMTASNRLIHFKTIPASTYVAHSLNIPVDSPVYEIQRIRLADGVPMALETNFLSATLVQGLSEEVVQSSLYDFIENKLNKKIGHATQIIESSIVNETEMELLEVKKDSPVLLIERKTSLEDGTPLELVKSSYRADRYRFIINMERN</sequence>
<dbReference type="EMBL" id="PDOD01000002">
    <property type="protein sequence ID" value="PYZ93474.1"/>
    <property type="molecule type" value="Genomic_DNA"/>
</dbReference>
<dbReference type="FunFam" id="1.10.10.10:FF:000079">
    <property type="entry name" value="GntR family transcriptional regulator"/>
    <property type="match status" value="1"/>
</dbReference>
<evidence type="ECO:0000256" key="3">
    <source>
        <dbReference type="ARBA" id="ARBA00023163"/>
    </source>
</evidence>
<proteinExistence type="predicted"/>
<dbReference type="PANTHER" id="PTHR44846:SF1">
    <property type="entry name" value="MANNOSYL-D-GLYCERATE TRANSPORT_METABOLISM SYSTEM REPRESSOR MNGR-RELATED"/>
    <property type="match status" value="1"/>
</dbReference>
<evidence type="ECO:0000259" key="4">
    <source>
        <dbReference type="PROSITE" id="PS50949"/>
    </source>
</evidence>
<dbReference type="InterPro" id="IPR050679">
    <property type="entry name" value="Bact_HTH_transcr_reg"/>
</dbReference>
<dbReference type="Gene3D" id="3.40.1410.10">
    <property type="entry name" value="Chorismate lyase-like"/>
    <property type="match status" value="1"/>
</dbReference>
<dbReference type="AlphaFoldDB" id="A0A323THQ7"/>
<dbReference type="InterPro" id="IPR011663">
    <property type="entry name" value="UTRA"/>
</dbReference>
<evidence type="ECO:0000256" key="1">
    <source>
        <dbReference type="ARBA" id="ARBA00023015"/>
    </source>
</evidence>
<dbReference type="Gene3D" id="1.10.10.10">
    <property type="entry name" value="Winged helix-like DNA-binding domain superfamily/Winged helix DNA-binding domain"/>
    <property type="match status" value="1"/>
</dbReference>
<evidence type="ECO:0000313" key="5">
    <source>
        <dbReference type="EMBL" id="PYZ93474.1"/>
    </source>
</evidence>
<feature type="domain" description="HTH gntR-type" evidence="4">
    <location>
        <begin position="8"/>
        <end position="76"/>
    </location>
</feature>
<evidence type="ECO:0000256" key="2">
    <source>
        <dbReference type="ARBA" id="ARBA00023125"/>
    </source>
</evidence>
<dbReference type="Pfam" id="PF00392">
    <property type="entry name" value="GntR"/>
    <property type="match status" value="1"/>
</dbReference>
<accession>A0A323THQ7</accession>
<dbReference type="SMART" id="SM00345">
    <property type="entry name" value="HTH_GNTR"/>
    <property type="match status" value="1"/>
</dbReference>
<dbReference type="OrthoDB" id="9815017at2"/>
<dbReference type="InterPro" id="IPR028978">
    <property type="entry name" value="Chorismate_lyase_/UTRA_dom_sf"/>
</dbReference>
<name>A0A323THQ7_9BACI</name>
<dbReference type="CDD" id="cd07377">
    <property type="entry name" value="WHTH_GntR"/>
    <property type="match status" value="1"/>
</dbReference>
<dbReference type="PROSITE" id="PS50949">
    <property type="entry name" value="HTH_GNTR"/>
    <property type="match status" value="1"/>
</dbReference>
<dbReference type="PRINTS" id="PR00035">
    <property type="entry name" value="HTHGNTR"/>
</dbReference>
<reference evidence="5 6" key="1">
    <citation type="submission" date="2017-10" db="EMBL/GenBank/DDBJ databases">
        <title>Bacillus sp. nov., a halophilic bacterium isolated from a Keqin Lake.</title>
        <authorList>
            <person name="Wang H."/>
        </authorList>
    </citation>
    <scope>NUCLEOTIDE SEQUENCE [LARGE SCALE GENOMIC DNA]</scope>
    <source>
        <strain evidence="5 6">KQ-12</strain>
    </source>
</reference>
<dbReference type="SUPFAM" id="SSF64288">
    <property type="entry name" value="Chorismate lyase-like"/>
    <property type="match status" value="1"/>
</dbReference>
<dbReference type="GO" id="GO:0003700">
    <property type="term" value="F:DNA-binding transcription factor activity"/>
    <property type="evidence" value="ECO:0007669"/>
    <property type="project" value="InterPro"/>
</dbReference>
<dbReference type="SMART" id="SM00866">
    <property type="entry name" value="UTRA"/>
    <property type="match status" value="1"/>
</dbReference>
<keyword evidence="3" id="KW-0804">Transcription</keyword>
<protein>
    <submittedName>
        <fullName evidence="5">Phosphonate metabolism transcriptional regulator PhnF</fullName>
    </submittedName>
</protein>
<dbReference type="Proteomes" id="UP000248214">
    <property type="component" value="Unassembled WGS sequence"/>
</dbReference>
<dbReference type="SUPFAM" id="SSF46785">
    <property type="entry name" value="Winged helix' DNA-binding domain"/>
    <property type="match status" value="1"/>
</dbReference>
<dbReference type="GO" id="GO:0045892">
    <property type="term" value="P:negative regulation of DNA-templated transcription"/>
    <property type="evidence" value="ECO:0007669"/>
    <property type="project" value="TreeGrafter"/>
</dbReference>
<dbReference type="RefSeq" id="WP_110609506.1">
    <property type="nucleotide sequence ID" value="NZ_PDOD01000002.1"/>
</dbReference>
<gene>
    <name evidence="5" type="ORF">CR194_09900</name>
</gene>
<comment type="caution">
    <text evidence="5">The sequence shown here is derived from an EMBL/GenBank/DDBJ whole genome shotgun (WGS) entry which is preliminary data.</text>
</comment>